<dbReference type="AlphaFoldDB" id="A0A1F6NEZ1"/>
<keyword evidence="2" id="KW-0472">Membrane</keyword>
<accession>A0A1F6NEZ1</accession>
<dbReference type="STRING" id="1798697.A2373_03125"/>
<keyword evidence="2" id="KW-0812">Transmembrane</keyword>
<evidence type="ECO:0000313" key="4">
    <source>
        <dbReference type="Proteomes" id="UP000176300"/>
    </source>
</evidence>
<evidence type="ECO:0008006" key="5">
    <source>
        <dbReference type="Google" id="ProtNLM"/>
    </source>
</evidence>
<dbReference type="EMBL" id="MFQS01000042">
    <property type="protein sequence ID" value="OGH82394.1"/>
    <property type="molecule type" value="Genomic_DNA"/>
</dbReference>
<protein>
    <recommendedName>
        <fullName evidence="5">DUF11 domain-containing protein</fullName>
    </recommendedName>
</protein>
<comment type="caution">
    <text evidence="3">The sequence shown here is derived from an EMBL/GenBank/DDBJ whole genome shotgun (WGS) entry which is preliminary data.</text>
</comment>
<feature type="region of interest" description="Disordered" evidence="1">
    <location>
        <begin position="31"/>
        <end position="55"/>
    </location>
</feature>
<evidence type="ECO:0000313" key="3">
    <source>
        <dbReference type="EMBL" id="OGH82394.1"/>
    </source>
</evidence>
<feature type="compositionally biased region" description="Basic and acidic residues" evidence="1">
    <location>
        <begin position="38"/>
        <end position="55"/>
    </location>
</feature>
<evidence type="ECO:0000256" key="2">
    <source>
        <dbReference type="SAM" id="Phobius"/>
    </source>
</evidence>
<sequence length="644" mass="72769">MFKKKNIKKEVEETDVENNDHKFVKKELFVEESEKEEETEKKNKPDRKKDKQEHEKEISEKLMEIYENNDGTMPDMTHFEKKKRSSFIRSLFVLLAACLFLAGTAWIGFFVLQPKSHFSESGVIISVSGEEKVKVGEVQRYRVRYRNAQNVDLTNVLLQIRYPEGFIFTEASRNPTNEAKGEWILGGLQGQDSGYIDIYGKMYGTVGSQQSFRIFLNYKAENFNSEFQKADSLVVEIAESPYNLIVEAPEQIVSGSEVELTIYAEQASAEDLENLAVEIESNASFSVRDSSPKQDQFVENRWNLKDAEGGKVTIKGVFDSALLEEDGNLVIRLVGWKDEDRSVGGYVYKSQEYLVKILEADLISNLVINGSSSRLTVQPGETLNGTIVLRNSGETPLKKVVARVVFDAPASGKDSILNWTAIDNPQNADIVGEQLSVGTRRGILTWDRDQILDLRQIDPAEEIIADFSLPIKSAEDVDLIDYVGSQIEATLEIRYELDGENKLISSAPIIMILNSDADLEVRDEIEYNGEQEKHTMTWVITNSFHELKDIKLEADIYGDIEWHDEDLTVGGGEVTYDEANKKLIWKIEKMPTTLDVIALQFSVTLKSKNPSQTNLTSKVIFEATDTITNEQILMMGKEILLNGE</sequence>
<keyword evidence="2" id="KW-1133">Transmembrane helix</keyword>
<feature type="transmembrane region" description="Helical" evidence="2">
    <location>
        <begin position="91"/>
        <end position="112"/>
    </location>
</feature>
<gene>
    <name evidence="3" type="ORF">A2373_03125</name>
</gene>
<proteinExistence type="predicted"/>
<evidence type="ECO:0000256" key="1">
    <source>
        <dbReference type="SAM" id="MobiDB-lite"/>
    </source>
</evidence>
<dbReference type="Proteomes" id="UP000176300">
    <property type="component" value="Unassembled WGS sequence"/>
</dbReference>
<reference evidence="3 4" key="1">
    <citation type="journal article" date="2016" name="Nat. Commun.">
        <title>Thousands of microbial genomes shed light on interconnected biogeochemical processes in an aquifer system.</title>
        <authorList>
            <person name="Anantharaman K."/>
            <person name="Brown C.T."/>
            <person name="Hug L.A."/>
            <person name="Sharon I."/>
            <person name="Castelle C.J."/>
            <person name="Probst A.J."/>
            <person name="Thomas B.C."/>
            <person name="Singh A."/>
            <person name="Wilkins M.J."/>
            <person name="Karaoz U."/>
            <person name="Brodie E.L."/>
            <person name="Williams K.H."/>
            <person name="Hubbard S.S."/>
            <person name="Banfield J.F."/>
        </authorList>
    </citation>
    <scope>NUCLEOTIDE SEQUENCE [LARGE SCALE GENOMIC DNA]</scope>
</reference>
<name>A0A1F6NEZ1_9BACT</name>
<organism evidence="3 4">
    <name type="scientific">Candidatus Magasanikbacteria bacterium RIFOXYB1_FULL_40_15</name>
    <dbReference type="NCBI Taxonomy" id="1798697"/>
    <lineage>
        <taxon>Bacteria</taxon>
        <taxon>Candidatus Magasanikiibacteriota</taxon>
    </lineage>
</organism>
<dbReference type="Gene3D" id="2.60.40.1170">
    <property type="entry name" value="Mu homology domain, subdomain B"/>
    <property type="match status" value="1"/>
</dbReference>